<evidence type="ECO:0000313" key="2">
    <source>
        <dbReference type="EMBL" id="CAE8588851.1"/>
    </source>
</evidence>
<dbReference type="InterPro" id="IPR000595">
    <property type="entry name" value="cNMP-bd_dom"/>
</dbReference>
<dbReference type="SUPFAM" id="SSF51206">
    <property type="entry name" value="cAMP-binding domain-like"/>
    <property type="match status" value="1"/>
</dbReference>
<dbReference type="AlphaFoldDB" id="A0A813DRI6"/>
<accession>A0A813DRI6</accession>
<evidence type="ECO:0000313" key="3">
    <source>
        <dbReference type="Proteomes" id="UP000654075"/>
    </source>
</evidence>
<feature type="non-terminal residue" evidence="2">
    <location>
        <position position="1"/>
    </location>
</feature>
<dbReference type="OrthoDB" id="10574429at2759"/>
<dbReference type="Pfam" id="PF00027">
    <property type="entry name" value="cNMP_binding"/>
    <property type="match status" value="1"/>
</dbReference>
<dbReference type="CDD" id="cd00038">
    <property type="entry name" value="CAP_ED"/>
    <property type="match status" value="1"/>
</dbReference>
<gene>
    <name evidence="2" type="ORF">PGLA1383_LOCUS7632</name>
</gene>
<keyword evidence="3" id="KW-1185">Reference proteome</keyword>
<dbReference type="Proteomes" id="UP000654075">
    <property type="component" value="Unassembled WGS sequence"/>
</dbReference>
<evidence type="ECO:0000259" key="1">
    <source>
        <dbReference type="PROSITE" id="PS50042"/>
    </source>
</evidence>
<feature type="domain" description="Cyclic nucleotide-binding" evidence="1">
    <location>
        <begin position="33"/>
        <end position="111"/>
    </location>
</feature>
<protein>
    <recommendedName>
        <fullName evidence="1">Cyclic nucleotide-binding domain-containing protein</fullName>
    </recommendedName>
</protein>
<dbReference type="EMBL" id="CAJNNV010003352">
    <property type="protein sequence ID" value="CAE8588851.1"/>
    <property type="molecule type" value="Genomic_DNA"/>
</dbReference>
<sequence>AISKSALKDCLSRCRGKAQFKEEYALLLDEVKMLSSLLGSERRQLARSARGELRFSPGEQIFFEGQVRLQPQWYVIATGSAMVSQKENGMLRRLYRGDHFGEHSVVHNGKP</sequence>
<dbReference type="InterPro" id="IPR018490">
    <property type="entry name" value="cNMP-bd_dom_sf"/>
</dbReference>
<reference evidence="2" key="1">
    <citation type="submission" date="2021-02" db="EMBL/GenBank/DDBJ databases">
        <authorList>
            <person name="Dougan E. K."/>
            <person name="Rhodes N."/>
            <person name="Thang M."/>
            <person name="Chan C."/>
        </authorList>
    </citation>
    <scope>NUCLEOTIDE SEQUENCE</scope>
</reference>
<dbReference type="PROSITE" id="PS50042">
    <property type="entry name" value="CNMP_BINDING_3"/>
    <property type="match status" value="1"/>
</dbReference>
<dbReference type="InterPro" id="IPR014710">
    <property type="entry name" value="RmlC-like_jellyroll"/>
</dbReference>
<proteinExistence type="predicted"/>
<feature type="non-terminal residue" evidence="2">
    <location>
        <position position="111"/>
    </location>
</feature>
<comment type="caution">
    <text evidence="2">The sequence shown here is derived from an EMBL/GenBank/DDBJ whole genome shotgun (WGS) entry which is preliminary data.</text>
</comment>
<organism evidence="2 3">
    <name type="scientific">Polarella glacialis</name>
    <name type="common">Dinoflagellate</name>
    <dbReference type="NCBI Taxonomy" id="89957"/>
    <lineage>
        <taxon>Eukaryota</taxon>
        <taxon>Sar</taxon>
        <taxon>Alveolata</taxon>
        <taxon>Dinophyceae</taxon>
        <taxon>Suessiales</taxon>
        <taxon>Suessiaceae</taxon>
        <taxon>Polarella</taxon>
    </lineage>
</organism>
<dbReference type="Gene3D" id="2.60.120.10">
    <property type="entry name" value="Jelly Rolls"/>
    <property type="match status" value="1"/>
</dbReference>
<name>A0A813DRI6_POLGL</name>